<dbReference type="InterPro" id="IPR013815">
    <property type="entry name" value="ATP_grasp_subdomain_1"/>
</dbReference>
<evidence type="ECO:0000313" key="6">
    <source>
        <dbReference type="Proteomes" id="UP000000262"/>
    </source>
</evidence>
<dbReference type="SUPFAM" id="SSF56059">
    <property type="entry name" value="Glutathione synthetase ATP-binding domain-like"/>
    <property type="match status" value="1"/>
</dbReference>
<protein>
    <recommendedName>
        <fullName evidence="7">ATP-grasp domain-containing protein</fullName>
    </recommendedName>
</protein>
<reference evidence="5 6" key="1">
    <citation type="journal article" date="2008" name="Genome Biol.">
        <title>A genomic analysis of the archaeal system Ignicoccus hospitalis-Nanoarchaeum equitans.</title>
        <authorList>
            <person name="Podar M."/>
            <person name="Anderson I."/>
            <person name="Makarova K.S."/>
            <person name="Elkins J.G."/>
            <person name="Ivanova N."/>
            <person name="Wall M.A."/>
            <person name="Lykidis A."/>
            <person name="Mavromatis K."/>
            <person name="Sun H."/>
            <person name="Hudson M.E."/>
            <person name="Chen W."/>
            <person name="Deciu C."/>
            <person name="Hutchison D."/>
            <person name="Eads J.R."/>
            <person name="Anderson A."/>
            <person name="Fernandes F."/>
            <person name="Szeto E."/>
            <person name="Lapidus A."/>
            <person name="Kyrpides N.C."/>
            <person name="Saier M.H.Jr."/>
            <person name="Richardson P.M."/>
            <person name="Rachel R."/>
            <person name="Huber H."/>
            <person name="Eisen J.A."/>
            <person name="Koonin E.V."/>
            <person name="Keller M."/>
            <person name="Stetter K.O."/>
        </authorList>
    </citation>
    <scope>NUCLEOTIDE SEQUENCE [LARGE SCALE GENOMIC DNA]</scope>
    <source>
        <strain evidence="6">KIN4/I / DSM 18386 / JCM 14125</strain>
    </source>
</reference>
<organism evidence="5 6">
    <name type="scientific">Ignicoccus hospitalis (strain KIN4/I / DSM 18386 / JCM 14125)</name>
    <dbReference type="NCBI Taxonomy" id="453591"/>
    <lineage>
        <taxon>Archaea</taxon>
        <taxon>Thermoproteota</taxon>
        <taxon>Thermoprotei</taxon>
        <taxon>Desulfurococcales</taxon>
        <taxon>Desulfurococcaceae</taxon>
        <taxon>Ignicoccus</taxon>
    </lineage>
</organism>
<keyword evidence="3" id="KW-0067">ATP-binding</keyword>
<dbReference type="PANTHER" id="PTHR43334">
    <property type="entry name" value="ACETATE--COA LIGASE [ADP-FORMING]"/>
    <property type="match status" value="1"/>
</dbReference>
<sequence length="183" mass="20246">MLLRPSESLRLAEELGLPVPPWGEGVEPPAYVKADVPLPHKTEAKAVIYVETKEELERAREELEERFGSAIVQKAVRGDLELLVSSKRDPVFGKVLVVAAGGVLASLLKESLVTLCPLCVVVFEKKLNRSKLGEALKSRKKLDLNCVENVLVKLCASEYKVFEVNPLIVSERGCWAVDVKVWV</sequence>
<keyword evidence="2" id="KW-0547">Nucleotide-binding</keyword>
<gene>
    <name evidence="5" type="ordered locus">Igni_0385</name>
</gene>
<name>A8A9G6_IGNH4</name>
<keyword evidence="6" id="KW-1185">Reference proteome</keyword>
<dbReference type="GO" id="GO:0005524">
    <property type="term" value="F:ATP binding"/>
    <property type="evidence" value="ECO:0007669"/>
    <property type="project" value="UniProtKB-KW"/>
</dbReference>
<dbReference type="Gene3D" id="3.30.1490.20">
    <property type="entry name" value="ATP-grasp fold, A domain"/>
    <property type="match status" value="1"/>
</dbReference>
<keyword evidence="1" id="KW-0436">Ligase</keyword>
<feature type="coiled-coil region" evidence="4">
    <location>
        <begin position="46"/>
        <end position="73"/>
    </location>
</feature>
<dbReference type="Gene3D" id="3.30.470.20">
    <property type="entry name" value="ATP-grasp fold, B domain"/>
    <property type="match status" value="1"/>
</dbReference>
<evidence type="ECO:0008006" key="7">
    <source>
        <dbReference type="Google" id="ProtNLM"/>
    </source>
</evidence>
<dbReference type="InterPro" id="IPR051538">
    <property type="entry name" value="Acyl-CoA_Synth/Transferase"/>
</dbReference>
<dbReference type="Proteomes" id="UP000000262">
    <property type="component" value="Chromosome"/>
</dbReference>
<evidence type="ECO:0000313" key="5">
    <source>
        <dbReference type="EMBL" id="ABU81568.1"/>
    </source>
</evidence>
<dbReference type="Pfam" id="PF13549">
    <property type="entry name" value="ATP-grasp_5"/>
    <property type="match status" value="1"/>
</dbReference>
<evidence type="ECO:0000256" key="4">
    <source>
        <dbReference type="SAM" id="Coils"/>
    </source>
</evidence>
<proteinExistence type="predicted"/>
<dbReference type="HOGENOM" id="CLU_1472066_0_0_2"/>
<dbReference type="OrthoDB" id="18103at2157"/>
<dbReference type="GeneID" id="5562390"/>
<evidence type="ECO:0000256" key="1">
    <source>
        <dbReference type="ARBA" id="ARBA00022598"/>
    </source>
</evidence>
<evidence type="ECO:0000256" key="3">
    <source>
        <dbReference type="ARBA" id="ARBA00022840"/>
    </source>
</evidence>
<dbReference type="eggNOG" id="arCOG01338">
    <property type="taxonomic scope" value="Archaea"/>
</dbReference>
<dbReference type="AlphaFoldDB" id="A8A9G6"/>
<accession>A8A9G6</accession>
<keyword evidence="4" id="KW-0175">Coiled coil</keyword>
<dbReference type="STRING" id="453591.Igni_0385"/>
<dbReference type="KEGG" id="iho:Igni_0385"/>
<dbReference type="EMBL" id="CP000816">
    <property type="protein sequence ID" value="ABU81568.1"/>
    <property type="molecule type" value="Genomic_DNA"/>
</dbReference>
<dbReference type="PANTHER" id="PTHR43334:SF1">
    <property type="entry name" value="3-HYDROXYPROPIONATE--COA LIGASE [ADP-FORMING]"/>
    <property type="match status" value="1"/>
</dbReference>
<evidence type="ECO:0000256" key="2">
    <source>
        <dbReference type="ARBA" id="ARBA00022741"/>
    </source>
</evidence>
<dbReference type="GO" id="GO:0016874">
    <property type="term" value="F:ligase activity"/>
    <property type="evidence" value="ECO:0007669"/>
    <property type="project" value="UniProtKB-KW"/>
</dbReference>
<dbReference type="RefSeq" id="WP_011998420.1">
    <property type="nucleotide sequence ID" value="NC_009776.1"/>
</dbReference>